<protein>
    <recommendedName>
        <fullName evidence="4">Nucleotide-diphospho-sugar transferase domain-containing protein</fullName>
    </recommendedName>
</protein>
<name>A0A6C0IYS0_9ZZZZ</name>
<dbReference type="GO" id="GO:0016757">
    <property type="term" value="F:glycosyltransferase activity"/>
    <property type="evidence" value="ECO:0007669"/>
    <property type="project" value="UniProtKB-KW"/>
</dbReference>
<accession>A0A6C0IYS0</accession>
<sequence>MIAVVSVHDKKYEPLAEWTLHKNKKEYCKKHGYILEYADDGGEKVCGKPVMLPPAPDTHIPIGWGKIFLMKDVFRRHPGVEWIFSTDCDVMITNMDTKIEDIIKEHAGPNTHVMIPADCNGINCGNMLVRNSPIGKAFLNTVISGMPLYRNWYMVENQLIQDLAIGSHLRENGITPGGTFWAEVIKVLPQRVINSYDYTKLPLLKNRPNFNDILGTDGQWQKGDFLIQWPATDLEYRINAAKDLSENKSL</sequence>
<reference evidence="3" key="1">
    <citation type="journal article" date="2020" name="Nature">
        <title>Giant virus diversity and host interactions through global metagenomics.</title>
        <authorList>
            <person name="Schulz F."/>
            <person name="Roux S."/>
            <person name="Paez-Espino D."/>
            <person name="Jungbluth S."/>
            <person name="Walsh D.A."/>
            <person name="Denef V.J."/>
            <person name="McMahon K.D."/>
            <person name="Konstantinidis K.T."/>
            <person name="Eloe-Fadrosh E.A."/>
            <person name="Kyrpides N.C."/>
            <person name="Woyke T."/>
        </authorList>
    </citation>
    <scope>NUCLEOTIDE SEQUENCE</scope>
    <source>
        <strain evidence="3">GVMAG-M-3300025652-16</strain>
    </source>
</reference>
<keyword evidence="2" id="KW-0808">Transferase</keyword>
<proteinExistence type="predicted"/>
<evidence type="ECO:0000313" key="3">
    <source>
        <dbReference type="EMBL" id="QHT98498.1"/>
    </source>
</evidence>
<dbReference type="AlphaFoldDB" id="A0A6C0IYS0"/>
<dbReference type="EMBL" id="MN740292">
    <property type="protein sequence ID" value="QHT98498.1"/>
    <property type="molecule type" value="Genomic_DNA"/>
</dbReference>
<dbReference type="InterPro" id="IPR008630">
    <property type="entry name" value="Glyco_trans_34"/>
</dbReference>
<evidence type="ECO:0000256" key="2">
    <source>
        <dbReference type="ARBA" id="ARBA00022679"/>
    </source>
</evidence>
<evidence type="ECO:0008006" key="4">
    <source>
        <dbReference type="Google" id="ProtNLM"/>
    </source>
</evidence>
<organism evidence="3">
    <name type="scientific">viral metagenome</name>
    <dbReference type="NCBI Taxonomy" id="1070528"/>
    <lineage>
        <taxon>unclassified sequences</taxon>
        <taxon>metagenomes</taxon>
        <taxon>organismal metagenomes</taxon>
    </lineage>
</organism>
<dbReference type="GO" id="GO:0000139">
    <property type="term" value="C:Golgi membrane"/>
    <property type="evidence" value="ECO:0007669"/>
    <property type="project" value="TreeGrafter"/>
</dbReference>
<dbReference type="PANTHER" id="PTHR31306">
    <property type="entry name" value="ALPHA-1,6-MANNOSYLTRANSFERASE MNN11-RELATED"/>
    <property type="match status" value="1"/>
</dbReference>
<dbReference type="Gene3D" id="3.90.550.10">
    <property type="entry name" value="Spore Coat Polysaccharide Biosynthesis Protein SpsA, Chain A"/>
    <property type="match status" value="1"/>
</dbReference>
<dbReference type="InterPro" id="IPR029044">
    <property type="entry name" value="Nucleotide-diphossugar_trans"/>
</dbReference>
<evidence type="ECO:0000256" key="1">
    <source>
        <dbReference type="ARBA" id="ARBA00022676"/>
    </source>
</evidence>
<dbReference type="GO" id="GO:0006487">
    <property type="term" value="P:protein N-linked glycosylation"/>
    <property type="evidence" value="ECO:0007669"/>
    <property type="project" value="TreeGrafter"/>
</dbReference>
<dbReference type="PANTHER" id="PTHR31306:SF4">
    <property type="entry name" value="ALPHA-1,2-GALACTOSYLTRANSFERASE"/>
    <property type="match status" value="1"/>
</dbReference>
<dbReference type="Pfam" id="PF05637">
    <property type="entry name" value="Glyco_transf_34"/>
    <property type="match status" value="2"/>
</dbReference>
<keyword evidence="1" id="KW-0328">Glycosyltransferase</keyword>